<dbReference type="InterPro" id="IPR014710">
    <property type="entry name" value="RmlC-like_jellyroll"/>
</dbReference>
<dbReference type="InterPro" id="IPR011051">
    <property type="entry name" value="RmlC_Cupin_sf"/>
</dbReference>
<dbReference type="Gene3D" id="2.60.120.10">
    <property type="entry name" value="Jelly Rolls"/>
    <property type="match status" value="1"/>
</dbReference>
<dbReference type="Pfam" id="PF01557">
    <property type="entry name" value="FAA_hydrolase"/>
    <property type="match status" value="1"/>
</dbReference>
<keyword evidence="2" id="KW-0479">Metal-binding</keyword>
<accession>A0A0H5NR41</accession>
<dbReference type="GO" id="GO:0046872">
    <property type="term" value="F:metal ion binding"/>
    <property type="evidence" value="ECO:0007669"/>
    <property type="project" value="UniProtKB-KW"/>
</dbReference>
<dbReference type="PANTHER" id="PTHR42796">
    <property type="entry name" value="FUMARYLACETOACETATE HYDROLASE DOMAIN-CONTAINING PROTEIN 2A-RELATED"/>
    <property type="match status" value="1"/>
</dbReference>
<dbReference type="PANTHER" id="PTHR42796:SF4">
    <property type="entry name" value="FUMARYLACETOACETATE HYDROLASE DOMAIN-CONTAINING PROTEIN 2A"/>
    <property type="match status" value="1"/>
</dbReference>
<evidence type="ECO:0000256" key="2">
    <source>
        <dbReference type="ARBA" id="ARBA00022723"/>
    </source>
</evidence>
<proteinExistence type="inferred from homology"/>
<dbReference type="InterPro" id="IPR036663">
    <property type="entry name" value="Fumarylacetoacetase_C_sf"/>
</dbReference>
<protein>
    <submittedName>
        <fullName evidence="5">Gentisate 1,2-dioxygenase</fullName>
    </submittedName>
</protein>
<dbReference type="SUPFAM" id="SSF56529">
    <property type="entry name" value="FAH"/>
    <property type="match status" value="1"/>
</dbReference>
<evidence type="ECO:0000256" key="3">
    <source>
        <dbReference type="SAM" id="MobiDB-lite"/>
    </source>
</evidence>
<dbReference type="Gene3D" id="3.90.850.10">
    <property type="entry name" value="Fumarylacetoacetase-like, C-terminal domain"/>
    <property type="match status" value="1"/>
</dbReference>
<sequence>MNRGGFVPQAGWNWHAHHNATDQPMARVDGLDIPFQYVNETQFFEFGREEISDGERITPERCRSERLWGHPGLRPVGVGEPTPGTPLLAYKWENTDRALADQLAVEREAFGGTAEPGHAAVSYTYPATGRDVLPTIRAEFLPVVRGAETAPVRATGSSVYQVFDGSGTVTVGAYLANGAPDAPARAAIDPVEGPDFAPVVPSPAKVLCVGHYHTNHIKEMDRELPAYPTLFVKFADSLLGARDDITKPAETAALDREVELMVVICAEVRRAGEAEVGAAIAGFTIMNDISLRDWQFRTTVPGADTTGRPVDLSEVVVYVGPRCHFVHYGCVGESCSTRSLSSSRPRRAPARRTEALRTTGRSLRRHVHRRTGGNSAHVARQMVADVRP</sequence>
<dbReference type="KEGG" id="nfr:ERS450000_02622"/>
<evidence type="ECO:0000313" key="5">
    <source>
        <dbReference type="EMBL" id="CRY77848.1"/>
    </source>
</evidence>
<name>A0A0H5NR41_NOCFR</name>
<keyword evidence="5" id="KW-0560">Oxidoreductase</keyword>
<dbReference type="Proteomes" id="UP000057820">
    <property type="component" value="Chromosome 1"/>
</dbReference>
<comment type="similarity">
    <text evidence="1">Belongs to the FAH family.</text>
</comment>
<dbReference type="SUPFAM" id="SSF51182">
    <property type="entry name" value="RmlC-like cupins"/>
    <property type="match status" value="1"/>
</dbReference>
<evidence type="ECO:0000256" key="1">
    <source>
        <dbReference type="ARBA" id="ARBA00010211"/>
    </source>
</evidence>
<evidence type="ECO:0000259" key="4">
    <source>
        <dbReference type="Pfam" id="PF01557"/>
    </source>
</evidence>
<feature type="region of interest" description="Disordered" evidence="3">
    <location>
        <begin position="367"/>
        <end position="388"/>
    </location>
</feature>
<organism evidence="5 6">
    <name type="scientific">Nocardia farcinica</name>
    <dbReference type="NCBI Taxonomy" id="37329"/>
    <lineage>
        <taxon>Bacteria</taxon>
        <taxon>Bacillati</taxon>
        <taxon>Actinomycetota</taxon>
        <taxon>Actinomycetes</taxon>
        <taxon>Mycobacteriales</taxon>
        <taxon>Nocardiaceae</taxon>
        <taxon>Nocardia</taxon>
    </lineage>
</organism>
<feature type="domain" description="Fumarylacetoacetase-like C-terminal" evidence="4">
    <location>
        <begin position="205"/>
        <end position="299"/>
    </location>
</feature>
<dbReference type="AlphaFoldDB" id="A0A0H5NR41"/>
<keyword evidence="5" id="KW-0223">Dioxygenase</keyword>
<dbReference type="InterPro" id="IPR051121">
    <property type="entry name" value="FAH"/>
</dbReference>
<dbReference type="InterPro" id="IPR011234">
    <property type="entry name" value="Fumarylacetoacetase-like_C"/>
</dbReference>
<reference evidence="6" key="1">
    <citation type="submission" date="2015-03" db="EMBL/GenBank/DDBJ databases">
        <authorList>
            <consortium name="Pathogen Informatics"/>
        </authorList>
    </citation>
    <scope>NUCLEOTIDE SEQUENCE [LARGE SCALE GENOMIC DNA]</scope>
    <source>
        <strain evidence="6">NCTC11134</strain>
    </source>
</reference>
<dbReference type="EMBL" id="LN868938">
    <property type="protein sequence ID" value="CRY77848.1"/>
    <property type="molecule type" value="Genomic_DNA"/>
</dbReference>
<evidence type="ECO:0000313" key="6">
    <source>
        <dbReference type="Proteomes" id="UP000057820"/>
    </source>
</evidence>
<dbReference type="GO" id="GO:0051213">
    <property type="term" value="F:dioxygenase activity"/>
    <property type="evidence" value="ECO:0007669"/>
    <property type="project" value="UniProtKB-KW"/>
</dbReference>
<gene>
    <name evidence="5" type="primary">ycgM_1</name>
    <name evidence="5" type="ORF">ERS450000_02622</name>
</gene>
<dbReference type="GO" id="GO:0044281">
    <property type="term" value="P:small molecule metabolic process"/>
    <property type="evidence" value="ECO:0007669"/>
    <property type="project" value="UniProtKB-ARBA"/>
</dbReference>